<dbReference type="EMBL" id="QGDI01000014">
    <property type="protein sequence ID" value="PWJ10423.1"/>
    <property type="molecule type" value="Genomic_DNA"/>
</dbReference>
<reference evidence="1 2" key="1">
    <citation type="submission" date="2018-05" db="EMBL/GenBank/DDBJ databases">
        <title>The Hungate 1000. A catalogue of reference genomes from the rumen microbiome.</title>
        <authorList>
            <person name="Kelly W."/>
        </authorList>
    </citation>
    <scope>NUCLEOTIDE SEQUENCE [LARGE SCALE GENOMIC DNA]</scope>
    <source>
        <strain evidence="1 2">SAb67</strain>
    </source>
</reference>
<comment type="caution">
    <text evidence="1">The sequence shown here is derived from an EMBL/GenBank/DDBJ whole genome shotgun (WGS) entry which is preliminary data.</text>
</comment>
<protein>
    <submittedName>
        <fullName evidence="1">Uncharacterized protein</fullName>
    </submittedName>
</protein>
<evidence type="ECO:0000313" key="1">
    <source>
        <dbReference type="EMBL" id="PWJ10423.1"/>
    </source>
</evidence>
<proteinExistence type="predicted"/>
<accession>A0A315YH41</accession>
<name>A0A315YH41_RUMFL</name>
<dbReference type="Proteomes" id="UP000245720">
    <property type="component" value="Unassembled WGS sequence"/>
</dbReference>
<organism evidence="1 2">
    <name type="scientific">Ruminococcus flavefaciens</name>
    <dbReference type="NCBI Taxonomy" id="1265"/>
    <lineage>
        <taxon>Bacteria</taxon>
        <taxon>Bacillati</taxon>
        <taxon>Bacillota</taxon>
        <taxon>Clostridia</taxon>
        <taxon>Eubacteriales</taxon>
        <taxon>Oscillospiraceae</taxon>
        <taxon>Ruminococcus</taxon>
    </lineage>
</organism>
<gene>
    <name evidence="1" type="ORF">IE37_03065</name>
</gene>
<evidence type="ECO:0000313" key="2">
    <source>
        <dbReference type="Proteomes" id="UP000245720"/>
    </source>
</evidence>
<dbReference type="RefSeq" id="WP_109727744.1">
    <property type="nucleotide sequence ID" value="NZ_QGDI01000014.1"/>
</dbReference>
<dbReference type="OrthoDB" id="1830797at2"/>
<dbReference type="AlphaFoldDB" id="A0A315YH41"/>
<sequence>MSEINEIYYEGYEGEPEILFIIENNGIKRKMLGIWDGFLNDILSDVKPTDKGWVGIAYYWHIGMFEDEHWLRDKPWRIDDLSSVYKQLTSINHDMRVFRYYDTLAVLCNIIDLIKEAMENNEEVLIYRD</sequence>